<dbReference type="PANTHER" id="PTHR43245">
    <property type="entry name" value="BIFUNCTIONAL POLYMYXIN RESISTANCE PROTEIN ARNA"/>
    <property type="match status" value="1"/>
</dbReference>
<dbReference type="EMBL" id="MKZS01000001">
    <property type="protein sequence ID" value="OLT59076.1"/>
    <property type="molecule type" value="Genomic_DNA"/>
</dbReference>
<feature type="domain" description="NAD-dependent epimerase/dehydratase" evidence="1">
    <location>
        <begin position="9"/>
        <end position="233"/>
    </location>
</feature>
<dbReference type="InterPro" id="IPR050177">
    <property type="entry name" value="Lipid_A_modif_metabolic_enz"/>
</dbReference>
<evidence type="ECO:0000313" key="3">
    <source>
        <dbReference type="Proteomes" id="UP000186657"/>
    </source>
</evidence>
<reference evidence="2 3" key="1">
    <citation type="submission" date="2016-10" db="EMBL/GenBank/DDBJ databases">
        <title>Comparative genomics uncovers the prolific and rare metabolic potential of the cyanobacterial genus Moorea.</title>
        <authorList>
            <person name="Leao T."/>
            <person name="Castelao G."/>
            <person name="Korobeynikov A."/>
            <person name="Monroe E.A."/>
            <person name="Podell S."/>
            <person name="Glukhov E."/>
            <person name="Allen E."/>
            <person name="Gerwick W.H."/>
            <person name="Gerwick L."/>
        </authorList>
    </citation>
    <scope>NUCLEOTIDE SEQUENCE [LARGE SCALE GENOMIC DNA]</scope>
    <source>
        <strain evidence="2 3">PNG5-198</strain>
    </source>
</reference>
<dbReference type="InterPro" id="IPR036291">
    <property type="entry name" value="NAD(P)-bd_dom_sf"/>
</dbReference>
<accession>A0A1U7MZE0</accession>
<protein>
    <recommendedName>
        <fullName evidence="1">NAD-dependent epimerase/dehydratase domain-containing protein</fullName>
    </recommendedName>
</protein>
<keyword evidence="3" id="KW-1185">Reference proteome</keyword>
<proteinExistence type="predicted"/>
<dbReference type="Gene3D" id="3.40.50.720">
    <property type="entry name" value="NAD(P)-binding Rossmann-like Domain"/>
    <property type="match status" value="1"/>
</dbReference>
<dbReference type="Proteomes" id="UP000186657">
    <property type="component" value="Unassembled WGS sequence"/>
</dbReference>
<gene>
    <name evidence="2" type="ORF">BJP37_08530</name>
</gene>
<evidence type="ECO:0000313" key="2">
    <source>
        <dbReference type="EMBL" id="OLT59076.1"/>
    </source>
</evidence>
<dbReference type="SUPFAM" id="SSF51735">
    <property type="entry name" value="NAD(P)-binding Rossmann-fold domains"/>
    <property type="match status" value="1"/>
</dbReference>
<name>A0A1U7MZE0_9CYAN</name>
<dbReference type="InterPro" id="IPR001509">
    <property type="entry name" value="Epimerase_deHydtase"/>
</dbReference>
<organism evidence="2 3">
    <name type="scientific">Moorena bouillonii PNG</name>
    <dbReference type="NCBI Taxonomy" id="568701"/>
    <lineage>
        <taxon>Bacteria</taxon>
        <taxon>Bacillati</taxon>
        <taxon>Cyanobacteriota</taxon>
        <taxon>Cyanophyceae</taxon>
        <taxon>Coleofasciculales</taxon>
        <taxon>Coleofasciculaceae</taxon>
        <taxon>Moorena</taxon>
    </lineage>
</organism>
<sequence length="334" mass="37728">MDWRNTVRILVTGGTGFTGSHLTRRLIQKGHDVVVLDNKPGLFFDELKELGAEIHLGSVADRDIVDKVTQGCDVVHHLAAAFRKVNLPQSVYWDVNVEGTRYLLEAALKYGVQKFVYCSTCGVHGDVKQTPAGEDAPIAPADYYQYTKYEGEKIIPEFVEKGLKVVSLRPAAIYGPGDPERFSILFKRVNKGHFLMFGDGLSHYHPLYIDNLVDAFELAADSDKGNGEVYLIADENYHSLNDLVTAIAKALDIKLNLIHLPFWPLWTIAFATEMVYKPFPGVDPPLFRRRVDWFRQNRGFSIEKAKQDLGYQPKVDLPTGLVRTAEWYREKGII</sequence>
<evidence type="ECO:0000259" key="1">
    <source>
        <dbReference type="Pfam" id="PF01370"/>
    </source>
</evidence>
<dbReference type="AlphaFoldDB" id="A0A1U7MZE0"/>
<dbReference type="Pfam" id="PF01370">
    <property type="entry name" value="Epimerase"/>
    <property type="match status" value="1"/>
</dbReference>
<comment type="caution">
    <text evidence="2">The sequence shown here is derived from an EMBL/GenBank/DDBJ whole genome shotgun (WGS) entry which is preliminary data.</text>
</comment>